<proteinExistence type="predicted"/>
<reference evidence="2 3" key="1">
    <citation type="journal article" date="2021" name="BMC Biol.">
        <title>Horizontally acquired antibacterial genes associated with adaptive radiation of ladybird beetles.</title>
        <authorList>
            <person name="Li H.S."/>
            <person name="Tang X.F."/>
            <person name="Huang Y.H."/>
            <person name="Xu Z.Y."/>
            <person name="Chen M.L."/>
            <person name="Du X.Y."/>
            <person name="Qiu B.Y."/>
            <person name="Chen P.T."/>
            <person name="Zhang W."/>
            <person name="Slipinski A."/>
            <person name="Escalona H.E."/>
            <person name="Waterhouse R.M."/>
            <person name="Zwick A."/>
            <person name="Pang H."/>
        </authorList>
    </citation>
    <scope>NUCLEOTIDE SEQUENCE [LARGE SCALE GENOMIC DNA]</scope>
    <source>
        <strain evidence="2">SYSU2018</strain>
    </source>
</reference>
<evidence type="ECO:0000256" key="1">
    <source>
        <dbReference type="SAM" id="MobiDB-lite"/>
    </source>
</evidence>
<feature type="compositionally biased region" description="Basic and acidic residues" evidence="1">
    <location>
        <begin position="75"/>
        <end position="84"/>
    </location>
</feature>
<dbReference type="EMBL" id="JABFTP020000103">
    <property type="protein sequence ID" value="KAL3278003.1"/>
    <property type="molecule type" value="Genomic_DNA"/>
</dbReference>
<sequence>MFDAIGLFNKVNNYVSSVGSKLGKVGGKVGDCLGTVEWSDLWSSPKYPLDKTISNLKEEVKILWNTIMNLIMGKTPEDTKDSSTTKRRRRHVLEEH</sequence>
<gene>
    <name evidence="2" type="ORF">HHI36_013345</name>
</gene>
<protein>
    <submittedName>
        <fullName evidence="2">Uncharacterized protein</fullName>
    </submittedName>
</protein>
<feature type="compositionally biased region" description="Basic residues" evidence="1">
    <location>
        <begin position="85"/>
        <end position="96"/>
    </location>
</feature>
<feature type="region of interest" description="Disordered" evidence="1">
    <location>
        <begin position="74"/>
        <end position="96"/>
    </location>
</feature>
<name>A0ABD2NH62_9CUCU</name>
<dbReference type="Proteomes" id="UP001516400">
    <property type="component" value="Unassembled WGS sequence"/>
</dbReference>
<organism evidence="2 3">
    <name type="scientific">Cryptolaemus montrouzieri</name>
    <dbReference type="NCBI Taxonomy" id="559131"/>
    <lineage>
        <taxon>Eukaryota</taxon>
        <taxon>Metazoa</taxon>
        <taxon>Ecdysozoa</taxon>
        <taxon>Arthropoda</taxon>
        <taxon>Hexapoda</taxon>
        <taxon>Insecta</taxon>
        <taxon>Pterygota</taxon>
        <taxon>Neoptera</taxon>
        <taxon>Endopterygota</taxon>
        <taxon>Coleoptera</taxon>
        <taxon>Polyphaga</taxon>
        <taxon>Cucujiformia</taxon>
        <taxon>Coccinelloidea</taxon>
        <taxon>Coccinellidae</taxon>
        <taxon>Scymninae</taxon>
        <taxon>Scymnini</taxon>
        <taxon>Cryptolaemus</taxon>
    </lineage>
</organism>
<keyword evidence="3" id="KW-1185">Reference proteome</keyword>
<evidence type="ECO:0000313" key="2">
    <source>
        <dbReference type="EMBL" id="KAL3278003.1"/>
    </source>
</evidence>
<comment type="caution">
    <text evidence="2">The sequence shown here is derived from an EMBL/GenBank/DDBJ whole genome shotgun (WGS) entry which is preliminary data.</text>
</comment>
<accession>A0ABD2NH62</accession>
<dbReference type="AlphaFoldDB" id="A0ABD2NH62"/>
<evidence type="ECO:0000313" key="3">
    <source>
        <dbReference type="Proteomes" id="UP001516400"/>
    </source>
</evidence>